<evidence type="ECO:0008006" key="7">
    <source>
        <dbReference type="Google" id="ProtNLM"/>
    </source>
</evidence>
<evidence type="ECO:0000313" key="5">
    <source>
        <dbReference type="EMBL" id="KAK1606073.1"/>
    </source>
</evidence>
<name>A0AAD8QS18_LOLMU</name>
<evidence type="ECO:0000313" key="6">
    <source>
        <dbReference type="Proteomes" id="UP001231189"/>
    </source>
</evidence>
<comment type="similarity">
    <text evidence="1">Belongs to the PPR family. P subfamily.</text>
</comment>
<dbReference type="InterPro" id="IPR002885">
    <property type="entry name" value="PPR_rpt"/>
</dbReference>
<protein>
    <recommendedName>
        <fullName evidence="7">Pentatricopeptide repeat-containing protein</fullName>
    </recommendedName>
</protein>
<accession>A0AAD8QS18</accession>
<reference evidence="5" key="1">
    <citation type="submission" date="2023-07" db="EMBL/GenBank/DDBJ databases">
        <title>A chromosome-level genome assembly of Lolium multiflorum.</title>
        <authorList>
            <person name="Chen Y."/>
            <person name="Copetti D."/>
            <person name="Kolliker R."/>
            <person name="Studer B."/>
        </authorList>
    </citation>
    <scope>NUCLEOTIDE SEQUENCE</scope>
    <source>
        <strain evidence="5">02402/16</strain>
        <tissue evidence="5">Leaf</tissue>
    </source>
</reference>
<feature type="repeat" description="PPR" evidence="4">
    <location>
        <begin position="87"/>
        <end position="121"/>
    </location>
</feature>
<dbReference type="NCBIfam" id="TIGR00756">
    <property type="entry name" value="PPR"/>
    <property type="match status" value="2"/>
</dbReference>
<sequence length="138" mass="14903">MHVGARDGVDYDEAERGGNPNSCIRCVSALHRGGCLDAALFLLRLMSHESRLAVSYTTLMRALCGDRRAGQAIGLLRSMEVRGVHANVVTYGTLIRGLCDAAEVDKVVELLNEMRESGIETNVVVSSCLLQGYYKAGS</sequence>
<keyword evidence="3" id="KW-0809">Transit peptide</keyword>
<dbReference type="InterPro" id="IPR050667">
    <property type="entry name" value="PPR-containing_protein"/>
</dbReference>
<keyword evidence="2" id="KW-0677">Repeat</keyword>
<dbReference type="Proteomes" id="UP001231189">
    <property type="component" value="Unassembled WGS sequence"/>
</dbReference>
<dbReference type="PANTHER" id="PTHR47939:SF13">
    <property type="entry name" value="OS03G0201400 PROTEIN"/>
    <property type="match status" value="1"/>
</dbReference>
<dbReference type="Pfam" id="PF13041">
    <property type="entry name" value="PPR_2"/>
    <property type="match status" value="1"/>
</dbReference>
<keyword evidence="6" id="KW-1185">Reference proteome</keyword>
<dbReference type="AlphaFoldDB" id="A0AAD8QS18"/>
<dbReference type="PANTHER" id="PTHR47939">
    <property type="entry name" value="MEMBRANE-ASSOCIATED SALT-INDUCIBLE PROTEIN-LIKE"/>
    <property type="match status" value="1"/>
</dbReference>
<gene>
    <name evidence="5" type="ORF">QYE76_029746</name>
</gene>
<proteinExistence type="inferred from homology"/>
<evidence type="ECO:0000256" key="4">
    <source>
        <dbReference type="PROSITE-ProRule" id="PRU00708"/>
    </source>
</evidence>
<dbReference type="InterPro" id="IPR011990">
    <property type="entry name" value="TPR-like_helical_dom_sf"/>
</dbReference>
<evidence type="ECO:0000256" key="1">
    <source>
        <dbReference type="ARBA" id="ARBA00007626"/>
    </source>
</evidence>
<comment type="caution">
    <text evidence="5">The sequence shown here is derived from an EMBL/GenBank/DDBJ whole genome shotgun (WGS) entry which is preliminary data.</text>
</comment>
<evidence type="ECO:0000256" key="3">
    <source>
        <dbReference type="ARBA" id="ARBA00022946"/>
    </source>
</evidence>
<dbReference type="PROSITE" id="PS51375">
    <property type="entry name" value="PPR"/>
    <property type="match status" value="2"/>
</dbReference>
<organism evidence="5 6">
    <name type="scientific">Lolium multiflorum</name>
    <name type="common">Italian ryegrass</name>
    <name type="synonym">Lolium perenne subsp. multiflorum</name>
    <dbReference type="NCBI Taxonomy" id="4521"/>
    <lineage>
        <taxon>Eukaryota</taxon>
        <taxon>Viridiplantae</taxon>
        <taxon>Streptophyta</taxon>
        <taxon>Embryophyta</taxon>
        <taxon>Tracheophyta</taxon>
        <taxon>Spermatophyta</taxon>
        <taxon>Magnoliopsida</taxon>
        <taxon>Liliopsida</taxon>
        <taxon>Poales</taxon>
        <taxon>Poaceae</taxon>
        <taxon>BOP clade</taxon>
        <taxon>Pooideae</taxon>
        <taxon>Poodae</taxon>
        <taxon>Poeae</taxon>
        <taxon>Poeae Chloroplast Group 2 (Poeae type)</taxon>
        <taxon>Loliodinae</taxon>
        <taxon>Loliinae</taxon>
        <taxon>Lolium</taxon>
    </lineage>
</organism>
<feature type="repeat" description="PPR" evidence="4">
    <location>
        <begin position="52"/>
        <end position="86"/>
    </location>
</feature>
<dbReference type="Gene3D" id="1.25.40.10">
    <property type="entry name" value="Tetratricopeptide repeat domain"/>
    <property type="match status" value="1"/>
</dbReference>
<evidence type="ECO:0000256" key="2">
    <source>
        <dbReference type="ARBA" id="ARBA00022737"/>
    </source>
</evidence>
<dbReference type="EMBL" id="JAUUTY010000007">
    <property type="protein sequence ID" value="KAK1606073.1"/>
    <property type="molecule type" value="Genomic_DNA"/>
</dbReference>